<evidence type="ECO:0000256" key="1">
    <source>
        <dbReference type="ARBA" id="ARBA00001971"/>
    </source>
</evidence>
<dbReference type="PANTHER" id="PTHR24292:SF104">
    <property type="entry name" value="CYTOCHROME P450 308A1-RELATED"/>
    <property type="match status" value="1"/>
</dbReference>
<evidence type="ECO:0000256" key="12">
    <source>
        <dbReference type="ARBA" id="ARBA00023136"/>
    </source>
</evidence>
<dbReference type="Gene3D" id="1.10.630.10">
    <property type="entry name" value="Cytochrome P450"/>
    <property type="match status" value="1"/>
</dbReference>
<evidence type="ECO:0000256" key="10">
    <source>
        <dbReference type="ARBA" id="ARBA00023004"/>
    </source>
</evidence>
<dbReference type="InterPro" id="IPR050476">
    <property type="entry name" value="Insect_CytP450_Detox"/>
</dbReference>
<keyword evidence="6 13" id="KW-0479">Metal-binding</keyword>
<comment type="cofactor">
    <cofactor evidence="1">
        <name>heme</name>
        <dbReference type="ChEBI" id="CHEBI:30413"/>
    </cofactor>
</comment>
<evidence type="ECO:0000256" key="7">
    <source>
        <dbReference type="ARBA" id="ARBA00022824"/>
    </source>
</evidence>
<dbReference type="InterPro" id="IPR002401">
    <property type="entry name" value="Cyt_P450_E_grp-I"/>
</dbReference>
<evidence type="ECO:0000256" key="5">
    <source>
        <dbReference type="ARBA" id="ARBA00022617"/>
    </source>
</evidence>
<evidence type="ECO:0000256" key="8">
    <source>
        <dbReference type="ARBA" id="ARBA00022848"/>
    </source>
</evidence>
<comment type="subcellular location">
    <subcellularLocation>
        <location evidence="3">Endoplasmic reticulum membrane</location>
        <topology evidence="3">Peripheral membrane protein</topology>
    </subcellularLocation>
    <subcellularLocation>
        <location evidence="2">Microsome membrane</location>
        <topology evidence="2">Peripheral membrane protein</topology>
    </subcellularLocation>
</comment>
<keyword evidence="7" id="KW-0256">Endoplasmic reticulum</keyword>
<dbReference type="PRINTS" id="PR00463">
    <property type="entry name" value="EP450I"/>
</dbReference>
<keyword evidence="10 13" id="KW-0408">Iron</keyword>
<dbReference type="Proteomes" id="UP001642520">
    <property type="component" value="Unassembled WGS sequence"/>
</dbReference>
<evidence type="ECO:0008006" key="16">
    <source>
        <dbReference type="Google" id="ProtNLM"/>
    </source>
</evidence>
<protein>
    <recommendedName>
        <fullName evidence="16">Cytochrome P450</fullName>
    </recommendedName>
</protein>
<dbReference type="InterPro" id="IPR017972">
    <property type="entry name" value="Cyt_P450_CS"/>
</dbReference>
<dbReference type="PRINTS" id="PR00385">
    <property type="entry name" value="P450"/>
</dbReference>
<dbReference type="SUPFAM" id="SSF48264">
    <property type="entry name" value="Cytochrome P450"/>
    <property type="match status" value="1"/>
</dbReference>
<evidence type="ECO:0000256" key="2">
    <source>
        <dbReference type="ARBA" id="ARBA00004174"/>
    </source>
</evidence>
<keyword evidence="9 13" id="KW-0560">Oxidoreductase</keyword>
<dbReference type="InterPro" id="IPR001128">
    <property type="entry name" value="Cyt_P450"/>
</dbReference>
<dbReference type="PROSITE" id="PS00086">
    <property type="entry name" value="CYTOCHROME_P450"/>
    <property type="match status" value="1"/>
</dbReference>
<evidence type="ECO:0000256" key="13">
    <source>
        <dbReference type="RuleBase" id="RU000461"/>
    </source>
</evidence>
<sequence>MASAFCTLVAGALVLLCFYLYAKFTYWKRHGIPTAKGWYPLVGHVLPVITARKHVFEVITQACKDNKDCSMIGFYKGCKPVLIIREAELIKSVLQNNFSNFHDNGLKIEPDADPLLAKNPFFNSGDTWMLGRKRLTYAFSNTRLKILFAGICGVLKKFENFLERRLKSNTRYEVELKYLFSKFTAEVVANAGLGVEGLCFEDKEHATAFDKIGETVFKPSLIQGILGQLIILFPGVNSICKFPFVQKDIDHLFRKIVTENLEIRRKESTPRNDFIQLMIDLEKSGDSLDIETVASDAFSFYTDGYETSSATLNFTGYLLAAYPAVQEKLRNEVKSTIEKHGGELTFESLKEMTYMDQVIKESQRYYSVVGFLSKLCTEEFEFKGSDGLSYRATPGSEVYIPTYAIHRDPKYWTDPDVFDPERFSDERKQTIEKMAFLPFGEGPRMCVGMRMALLQIKACLAGLLRSYKLELSPKTKLPFKFSPTTLVVSPVGGCWVYISKL</sequence>
<dbReference type="Pfam" id="PF00067">
    <property type="entry name" value="p450"/>
    <property type="match status" value="1"/>
</dbReference>
<accession>A0ABP1NAW9</accession>
<gene>
    <name evidence="14" type="ORF">XYLVIOL_LOCUS2374</name>
</gene>
<comment type="similarity">
    <text evidence="4 13">Belongs to the cytochrome P450 family.</text>
</comment>
<dbReference type="EMBL" id="CAXAJV020001287">
    <property type="protein sequence ID" value="CAL7936766.1"/>
    <property type="molecule type" value="Genomic_DNA"/>
</dbReference>
<reference evidence="14 15" key="1">
    <citation type="submission" date="2024-08" db="EMBL/GenBank/DDBJ databases">
        <authorList>
            <person name="Will J Nash"/>
            <person name="Angela Man"/>
            <person name="Seanna McTaggart"/>
            <person name="Kendall Baker"/>
            <person name="Tom Barker"/>
            <person name="Leah Catchpole"/>
            <person name="Alex Durrant"/>
            <person name="Karim Gharbi"/>
            <person name="Naomi Irish"/>
            <person name="Gemy Kaithakottil"/>
            <person name="Debby Ku"/>
            <person name="Aaliyah Providence"/>
            <person name="Felix Shaw"/>
            <person name="David Swarbreck"/>
            <person name="Chris Watkins"/>
            <person name="Ann M. McCartney"/>
            <person name="Giulio Formenti"/>
            <person name="Alice Mouton"/>
            <person name="Noel Vella"/>
            <person name="Bjorn M von Reumont"/>
            <person name="Adriana Vella"/>
            <person name="Wilfried Haerty"/>
        </authorList>
    </citation>
    <scope>NUCLEOTIDE SEQUENCE [LARGE SCALE GENOMIC DNA]</scope>
</reference>
<keyword evidence="11 13" id="KW-0503">Monooxygenase</keyword>
<evidence type="ECO:0000313" key="15">
    <source>
        <dbReference type="Proteomes" id="UP001642520"/>
    </source>
</evidence>
<evidence type="ECO:0000256" key="4">
    <source>
        <dbReference type="ARBA" id="ARBA00010617"/>
    </source>
</evidence>
<keyword evidence="8" id="KW-0492">Microsome</keyword>
<comment type="caution">
    <text evidence="14">The sequence shown here is derived from an EMBL/GenBank/DDBJ whole genome shotgun (WGS) entry which is preliminary data.</text>
</comment>
<organism evidence="14 15">
    <name type="scientific">Xylocopa violacea</name>
    <name type="common">Violet carpenter bee</name>
    <name type="synonym">Apis violacea</name>
    <dbReference type="NCBI Taxonomy" id="135666"/>
    <lineage>
        <taxon>Eukaryota</taxon>
        <taxon>Metazoa</taxon>
        <taxon>Ecdysozoa</taxon>
        <taxon>Arthropoda</taxon>
        <taxon>Hexapoda</taxon>
        <taxon>Insecta</taxon>
        <taxon>Pterygota</taxon>
        <taxon>Neoptera</taxon>
        <taxon>Endopterygota</taxon>
        <taxon>Hymenoptera</taxon>
        <taxon>Apocrita</taxon>
        <taxon>Aculeata</taxon>
        <taxon>Apoidea</taxon>
        <taxon>Anthophila</taxon>
        <taxon>Apidae</taxon>
        <taxon>Xylocopa</taxon>
        <taxon>Xylocopa</taxon>
    </lineage>
</organism>
<proteinExistence type="inferred from homology"/>
<keyword evidence="15" id="KW-1185">Reference proteome</keyword>
<name>A0ABP1NAW9_XYLVO</name>
<evidence type="ECO:0000256" key="6">
    <source>
        <dbReference type="ARBA" id="ARBA00022723"/>
    </source>
</evidence>
<evidence type="ECO:0000256" key="3">
    <source>
        <dbReference type="ARBA" id="ARBA00004406"/>
    </source>
</evidence>
<dbReference type="CDD" id="cd11056">
    <property type="entry name" value="CYP6-like"/>
    <property type="match status" value="1"/>
</dbReference>
<evidence type="ECO:0000256" key="11">
    <source>
        <dbReference type="ARBA" id="ARBA00023033"/>
    </source>
</evidence>
<dbReference type="PANTHER" id="PTHR24292">
    <property type="entry name" value="CYTOCHROME P450"/>
    <property type="match status" value="1"/>
</dbReference>
<evidence type="ECO:0000256" key="9">
    <source>
        <dbReference type="ARBA" id="ARBA00023002"/>
    </source>
</evidence>
<keyword evidence="5 13" id="KW-0349">Heme</keyword>
<dbReference type="InterPro" id="IPR036396">
    <property type="entry name" value="Cyt_P450_sf"/>
</dbReference>
<evidence type="ECO:0000313" key="14">
    <source>
        <dbReference type="EMBL" id="CAL7936766.1"/>
    </source>
</evidence>
<keyword evidence="12" id="KW-0472">Membrane</keyword>